<accession>G5GIS3</accession>
<keyword evidence="10" id="KW-1185">Reference proteome</keyword>
<dbReference type="AlphaFoldDB" id="G5GIS3"/>
<evidence type="ECO:0000256" key="7">
    <source>
        <dbReference type="SAM" id="Phobius"/>
    </source>
</evidence>
<dbReference type="eggNOG" id="COG0463">
    <property type="taxonomic scope" value="Bacteria"/>
</dbReference>
<dbReference type="HOGENOM" id="CLU_033536_0_1_9"/>
<comment type="caution">
    <text evidence="9">The sequence shown here is derived from an EMBL/GenBank/DDBJ whole genome shotgun (WGS) entry which is preliminary data.</text>
</comment>
<dbReference type="Gene3D" id="3.90.550.10">
    <property type="entry name" value="Spore Coat Polysaccharide Biosynthesis Protein SpsA, Chain A"/>
    <property type="match status" value="1"/>
</dbReference>
<dbReference type="Pfam" id="PF00535">
    <property type="entry name" value="Glycos_transf_2"/>
    <property type="match status" value="1"/>
</dbReference>
<evidence type="ECO:0000256" key="5">
    <source>
        <dbReference type="ARBA" id="ARBA00022989"/>
    </source>
</evidence>
<keyword evidence="5 7" id="KW-1133">Transmembrane helix</keyword>
<protein>
    <recommendedName>
        <fullName evidence="8">Glycosyltransferase 2-like domain-containing protein</fullName>
    </recommendedName>
</protein>
<evidence type="ECO:0000256" key="6">
    <source>
        <dbReference type="ARBA" id="ARBA00023136"/>
    </source>
</evidence>
<keyword evidence="4 7" id="KW-0812">Transmembrane</keyword>
<evidence type="ECO:0000256" key="2">
    <source>
        <dbReference type="ARBA" id="ARBA00022676"/>
    </source>
</evidence>
<dbReference type="OrthoDB" id="9807778at2"/>
<evidence type="ECO:0000313" key="9">
    <source>
        <dbReference type="EMBL" id="EHI55327.1"/>
    </source>
</evidence>
<evidence type="ECO:0000256" key="1">
    <source>
        <dbReference type="ARBA" id="ARBA00004141"/>
    </source>
</evidence>
<feature type="domain" description="Glycosyltransferase 2-like" evidence="8">
    <location>
        <begin position="36"/>
        <end position="166"/>
    </location>
</feature>
<reference evidence="9 10" key="1">
    <citation type="submission" date="2011-08" db="EMBL/GenBank/DDBJ databases">
        <title>The Genome Sequence of Johnsonella ignava ATCC 51276.</title>
        <authorList>
            <consortium name="The Broad Institute Genome Sequencing Platform"/>
            <person name="Earl A."/>
            <person name="Ward D."/>
            <person name="Feldgarden M."/>
            <person name="Gevers D."/>
            <person name="Izard J."/>
            <person name="Blanton J.M."/>
            <person name="Baranova O.V."/>
            <person name="Dewhirst F.E."/>
            <person name="Young S.K."/>
            <person name="Zeng Q."/>
            <person name="Gargeya S."/>
            <person name="Fitzgerald M."/>
            <person name="Haas B."/>
            <person name="Abouelleil A."/>
            <person name="Alvarado L."/>
            <person name="Arachchi H.M."/>
            <person name="Berlin A."/>
            <person name="Brown A."/>
            <person name="Chapman S.B."/>
            <person name="Chen Z."/>
            <person name="Dunbar C."/>
            <person name="Freedman E."/>
            <person name="Gearin G."/>
            <person name="Gellesch M."/>
            <person name="Goldberg J."/>
            <person name="Griggs A."/>
            <person name="Gujja S."/>
            <person name="Heiman D."/>
            <person name="Howarth C."/>
            <person name="Larson L."/>
            <person name="Lui A."/>
            <person name="MacDonald P.J.P."/>
            <person name="Montmayeur A."/>
            <person name="Murphy C."/>
            <person name="Neiman D."/>
            <person name="Pearson M."/>
            <person name="Priest M."/>
            <person name="Roberts A."/>
            <person name="Saif S."/>
            <person name="Shea T."/>
            <person name="Shenoy N."/>
            <person name="Sisk P."/>
            <person name="Stolte C."/>
            <person name="Sykes S."/>
            <person name="Wortman J."/>
            <person name="Nusbaum C."/>
            <person name="Birren B."/>
        </authorList>
    </citation>
    <scope>NUCLEOTIDE SEQUENCE [LARGE SCALE GENOMIC DNA]</scope>
    <source>
        <strain evidence="9 10">ATCC 51276</strain>
    </source>
</reference>
<dbReference type="InterPro" id="IPR050256">
    <property type="entry name" value="Glycosyltransferase_2"/>
</dbReference>
<dbReference type="STRING" id="679200.HMPREF9333_01463"/>
<dbReference type="PANTHER" id="PTHR48090">
    <property type="entry name" value="UNDECAPRENYL-PHOSPHATE 4-DEOXY-4-FORMAMIDO-L-ARABINOSE TRANSFERASE-RELATED"/>
    <property type="match status" value="1"/>
</dbReference>
<keyword evidence="2" id="KW-0328">Glycosyltransferase</keyword>
<dbReference type="InterPro" id="IPR029044">
    <property type="entry name" value="Nucleotide-diphossugar_trans"/>
</dbReference>
<evidence type="ECO:0000259" key="8">
    <source>
        <dbReference type="Pfam" id="PF00535"/>
    </source>
</evidence>
<gene>
    <name evidence="9" type="ORF">HMPREF9333_01463</name>
</gene>
<name>G5GIS3_9FIRM</name>
<dbReference type="GO" id="GO:0016757">
    <property type="term" value="F:glycosyltransferase activity"/>
    <property type="evidence" value="ECO:0007669"/>
    <property type="project" value="UniProtKB-KW"/>
</dbReference>
<organism evidence="9 10">
    <name type="scientific">Johnsonella ignava ATCC 51276</name>
    <dbReference type="NCBI Taxonomy" id="679200"/>
    <lineage>
        <taxon>Bacteria</taxon>
        <taxon>Bacillati</taxon>
        <taxon>Bacillota</taxon>
        <taxon>Clostridia</taxon>
        <taxon>Lachnospirales</taxon>
        <taxon>Lachnospiraceae</taxon>
        <taxon>Johnsonella</taxon>
    </lineage>
</organism>
<dbReference type="CDD" id="cd04187">
    <property type="entry name" value="DPM1_like_bac"/>
    <property type="match status" value="1"/>
</dbReference>
<dbReference type="InterPro" id="IPR001173">
    <property type="entry name" value="Glyco_trans_2-like"/>
</dbReference>
<comment type="subcellular location">
    <subcellularLocation>
        <location evidence="1">Membrane</location>
        <topology evidence="1">Multi-pass membrane protein</topology>
    </subcellularLocation>
</comment>
<dbReference type="EMBL" id="ACZL01000023">
    <property type="protein sequence ID" value="EHI55327.1"/>
    <property type="molecule type" value="Genomic_DNA"/>
</dbReference>
<sequence length="340" mass="37734">MNKINSTENTDESISISGDFKDFKESSGNNPIEKVSLVVSVYNEEAVLVKFYKEALPYLKNTGKKYEILFVNDGSIDSSRQILNDIAAGDKNVKVLHFSRNFGHEAAMIAGIDYADADALICMDADLQHPPSCIPMMIEKFDGGYDIISMIRTGNKSAGIIKNIASNGFYTVINILSDTKIEKSASDFFGISKRAAEILKKSYREKVRFLRGFVQNLGFNKTTLKYEAGIRAAGKSKYSIKKLFKFSINTILCFSDLPLKLGIYAGISAAVLGFIMMVYTIYSWASVGTPNGYATIIVLLCFMFAVLFVIVGIIGQYIGIIFSELKDRPIYIVEDIKNIE</sequence>
<dbReference type="SUPFAM" id="SSF53448">
    <property type="entry name" value="Nucleotide-diphospho-sugar transferases"/>
    <property type="match status" value="1"/>
</dbReference>
<dbReference type="PATRIC" id="fig|679200.3.peg.1551"/>
<dbReference type="PANTHER" id="PTHR48090:SF1">
    <property type="entry name" value="PROPHAGE BACTOPRENOL GLUCOSYL TRANSFERASE HOMOLOG"/>
    <property type="match status" value="1"/>
</dbReference>
<proteinExistence type="predicted"/>
<evidence type="ECO:0000256" key="4">
    <source>
        <dbReference type="ARBA" id="ARBA00022692"/>
    </source>
</evidence>
<dbReference type="RefSeq" id="WP_005541131.1">
    <property type="nucleotide sequence ID" value="NZ_JH378833.1"/>
</dbReference>
<evidence type="ECO:0000313" key="10">
    <source>
        <dbReference type="Proteomes" id="UP000003011"/>
    </source>
</evidence>
<evidence type="ECO:0000256" key="3">
    <source>
        <dbReference type="ARBA" id="ARBA00022679"/>
    </source>
</evidence>
<dbReference type="Proteomes" id="UP000003011">
    <property type="component" value="Unassembled WGS sequence"/>
</dbReference>
<feature type="transmembrane region" description="Helical" evidence="7">
    <location>
        <begin position="261"/>
        <end position="282"/>
    </location>
</feature>
<keyword evidence="6 7" id="KW-0472">Membrane</keyword>
<keyword evidence="3" id="KW-0808">Transferase</keyword>
<dbReference type="GO" id="GO:0005886">
    <property type="term" value="C:plasma membrane"/>
    <property type="evidence" value="ECO:0007669"/>
    <property type="project" value="TreeGrafter"/>
</dbReference>
<feature type="transmembrane region" description="Helical" evidence="7">
    <location>
        <begin position="294"/>
        <end position="318"/>
    </location>
</feature>